<dbReference type="RefSeq" id="WP_080887987.1">
    <property type="nucleotide sequence ID" value="NZ_LT828648.1"/>
</dbReference>
<accession>A0A1W1IA00</accession>
<dbReference type="InterPro" id="IPR013217">
    <property type="entry name" value="Methyltransf_12"/>
</dbReference>
<dbReference type="PIRSF" id="PIRSF011491">
    <property type="entry name" value="Mtase_YbcY_prd"/>
    <property type="match status" value="1"/>
</dbReference>
<dbReference type="InterPro" id="IPR016584">
    <property type="entry name" value="MeTrfase_VrtF"/>
</dbReference>
<dbReference type="Gene3D" id="3.40.50.150">
    <property type="entry name" value="Vaccinia Virus protein VP39"/>
    <property type="match status" value="1"/>
</dbReference>
<dbReference type="OrthoDB" id="507855at2"/>
<dbReference type="Proteomes" id="UP000192042">
    <property type="component" value="Chromosome I"/>
</dbReference>
<dbReference type="SUPFAM" id="SSF53335">
    <property type="entry name" value="S-adenosyl-L-methionine-dependent methyltransferases"/>
    <property type="match status" value="1"/>
</dbReference>
<gene>
    <name evidence="2" type="ORF">NSJP_3648</name>
</gene>
<feature type="domain" description="Methyltransferase type 12" evidence="1">
    <location>
        <begin position="56"/>
        <end position="153"/>
    </location>
</feature>
<evidence type="ECO:0000313" key="3">
    <source>
        <dbReference type="Proteomes" id="UP000192042"/>
    </source>
</evidence>
<dbReference type="GO" id="GO:0008168">
    <property type="term" value="F:methyltransferase activity"/>
    <property type="evidence" value="ECO:0007669"/>
    <property type="project" value="InterPro"/>
</dbReference>
<dbReference type="Pfam" id="PF08242">
    <property type="entry name" value="Methyltransf_12"/>
    <property type="match status" value="1"/>
</dbReference>
<name>A0A1W1IA00_9BACT</name>
<sequence>MSITAEQVEAGQAVYSKSTLAIYDWLVLRFSNRLIWTCPSARILALYDRHVTGNHLDVGVGTGYFLDRCRFPNDRKRLGLMDLNPTCLDAAATRVARYRPEVYRANVLDPIGLEIPRFDSVSMTYLLHCLPGTIKRKSAVFRHLKPLLNRGGVMFGATLLSKGVDKSWAARRLMAFYNSKGIFTNDGDDLQGLRSILSEHLNAVTVEVVGCAALFSGRA</sequence>
<dbReference type="CDD" id="cd02440">
    <property type="entry name" value="AdoMet_MTases"/>
    <property type="match status" value="1"/>
</dbReference>
<protein>
    <recommendedName>
        <fullName evidence="1">Methyltransferase type 12 domain-containing protein</fullName>
    </recommendedName>
</protein>
<keyword evidence="3" id="KW-1185">Reference proteome</keyword>
<dbReference type="InterPro" id="IPR029063">
    <property type="entry name" value="SAM-dependent_MTases_sf"/>
</dbReference>
<dbReference type="EMBL" id="LT828648">
    <property type="protein sequence ID" value="SLM49815.1"/>
    <property type="molecule type" value="Genomic_DNA"/>
</dbReference>
<evidence type="ECO:0000259" key="1">
    <source>
        <dbReference type="Pfam" id="PF08242"/>
    </source>
</evidence>
<organism evidence="2 3">
    <name type="scientific">Nitrospira japonica</name>
    <dbReference type="NCBI Taxonomy" id="1325564"/>
    <lineage>
        <taxon>Bacteria</taxon>
        <taxon>Pseudomonadati</taxon>
        <taxon>Nitrospirota</taxon>
        <taxon>Nitrospiria</taxon>
        <taxon>Nitrospirales</taxon>
        <taxon>Nitrospiraceae</taxon>
        <taxon>Nitrospira</taxon>
    </lineage>
</organism>
<dbReference type="AlphaFoldDB" id="A0A1W1IA00"/>
<reference evidence="2 3" key="1">
    <citation type="submission" date="2017-03" db="EMBL/GenBank/DDBJ databases">
        <authorList>
            <person name="Afonso C.L."/>
            <person name="Miller P.J."/>
            <person name="Scott M.A."/>
            <person name="Spackman E."/>
            <person name="Goraichik I."/>
            <person name="Dimitrov K.M."/>
            <person name="Suarez D.L."/>
            <person name="Swayne D.E."/>
        </authorList>
    </citation>
    <scope>NUCLEOTIDE SEQUENCE [LARGE SCALE GENOMIC DNA]</scope>
    <source>
        <strain evidence="2">Genome sequencing of Nitrospira japonica strain NJ11</strain>
    </source>
</reference>
<evidence type="ECO:0000313" key="2">
    <source>
        <dbReference type="EMBL" id="SLM49815.1"/>
    </source>
</evidence>
<dbReference type="STRING" id="1325564.NSJP_3648"/>
<dbReference type="KEGG" id="nja:NSJP_3648"/>
<proteinExistence type="predicted"/>